<keyword evidence="4" id="KW-0812">Transmembrane</keyword>
<evidence type="ECO:0000313" key="7">
    <source>
        <dbReference type="Proteomes" id="UP000613030"/>
    </source>
</evidence>
<name>A0ABS1KXM7_9BACT</name>
<proteinExistence type="inferred from homology"/>
<evidence type="ECO:0000256" key="3">
    <source>
        <dbReference type="ARBA" id="ARBA00022679"/>
    </source>
</evidence>
<feature type="transmembrane region" description="Helical" evidence="4">
    <location>
        <begin position="356"/>
        <end position="376"/>
    </location>
</feature>
<feature type="transmembrane region" description="Helical" evidence="4">
    <location>
        <begin position="300"/>
        <end position="317"/>
    </location>
</feature>
<dbReference type="RefSeq" id="WP_202013886.1">
    <property type="nucleotide sequence ID" value="NZ_JAERRB010000010.1"/>
</dbReference>
<keyword evidence="3" id="KW-0808">Transferase</keyword>
<comment type="similarity">
    <text evidence="1">Belongs to the glycosyltransferase 2 family.</text>
</comment>
<dbReference type="PANTHER" id="PTHR43630:SF1">
    <property type="entry name" value="POLY-BETA-1,6-N-ACETYL-D-GLUCOSAMINE SYNTHASE"/>
    <property type="match status" value="1"/>
</dbReference>
<reference evidence="6 7" key="1">
    <citation type="submission" date="2021-01" db="EMBL/GenBank/DDBJ databases">
        <title>Chryseolinea sp. Jin1 Genome sequencing and assembly.</title>
        <authorList>
            <person name="Kim I."/>
        </authorList>
    </citation>
    <scope>NUCLEOTIDE SEQUENCE [LARGE SCALE GENOMIC DNA]</scope>
    <source>
        <strain evidence="6 7">Jin1</strain>
    </source>
</reference>
<feature type="domain" description="Glycosyltransferase 2-like" evidence="5">
    <location>
        <begin position="53"/>
        <end position="210"/>
    </location>
</feature>
<comment type="caution">
    <text evidence="6">The sequence shown here is derived from an EMBL/GenBank/DDBJ whole genome shotgun (WGS) entry which is preliminary data.</text>
</comment>
<evidence type="ECO:0000313" key="6">
    <source>
        <dbReference type="EMBL" id="MBL0744228.1"/>
    </source>
</evidence>
<keyword evidence="4" id="KW-0472">Membrane</keyword>
<dbReference type="Proteomes" id="UP000613030">
    <property type="component" value="Unassembled WGS sequence"/>
</dbReference>
<sequence>MDTLSIFLFWLGSAIVLYTYVGYGIVVYLLVKLRPKATPIQPQTDQDLPNVTLLIAAYNEAPYLESKIRNTLSLDYPKDKLFIKFVTDGSNDNSGEILQRYPVIEAYHEPERRGKIHAVNRVMKLVTTPIVIFCDANTDLNDQAIRLIVRHYQQPEVGGVAGEKRIFKKAEDNASGAGEGLYWKYESFLKKKDSELHSIVGAAGELFSVRTELYEIPPQNMVIEDFYMSMRIAARGYRFRYEPDAYAVETASASVAEEWKRKVRICSGAFQAMGMLLYLLNPFRYGILSFQYVSHRVLRWTLAPLSLVFVLLSSVWLSAQGYRVYQLALGLQVFFYGMAFLGYLNRDKNISIKGFFVPYYFTVMNLAVFAGLSRFLKGSQTVLWEKAKRASTTEQEQPANP</sequence>
<feature type="transmembrane region" description="Helical" evidence="4">
    <location>
        <begin position="324"/>
        <end position="344"/>
    </location>
</feature>
<gene>
    <name evidence="6" type="ORF">JI741_23555</name>
</gene>
<dbReference type="InterPro" id="IPR001173">
    <property type="entry name" value="Glyco_trans_2-like"/>
</dbReference>
<evidence type="ECO:0000259" key="5">
    <source>
        <dbReference type="Pfam" id="PF00535"/>
    </source>
</evidence>
<dbReference type="EMBL" id="JAERRB010000010">
    <property type="protein sequence ID" value="MBL0744228.1"/>
    <property type="molecule type" value="Genomic_DNA"/>
</dbReference>
<dbReference type="Gene3D" id="3.90.550.10">
    <property type="entry name" value="Spore Coat Polysaccharide Biosynthesis Protein SpsA, Chain A"/>
    <property type="match status" value="1"/>
</dbReference>
<protein>
    <submittedName>
        <fullName evidence="6">Glycosyltransferase family 2 protein</fullName>
    </submittedName>
</protein>
<dbReference type="CDD" id="cd06439">
    <property type="entry name" value="CESA_like_1"/>
    <property type="match status" value="1"/>
</dbReference>
<feature type="transmembrane region" description="Helical" evidence="4">
    <location>
        <begin position="263"/>
        <end position="280"/>
    </location>
</feature>
<evidence type="ECO:0000256" key="1">
    <source>
        <dbReference type="ARBA" id="ARBA00006739"/>
    </source>
</evidence>
<evidence type="ECO:0000256" key="2">
    <source>
        <dbReference type="ARBA" id="ARBA00022676"/>
    </source>
</evidence>
<dbReference type="SUPFAM" id="SSF53448">
    <property type="entry name" value="Nucleotide-diphospho-sugar transferases"/>
    <property type="match status" value="1"/>
</dbReference>
<keyword evidence="7" id="KW-1185">Reference proteome</keyword>
<dbReference type="Pfam" id="PF00535">
    <property type="entry name" value="Glycos_transf_2"/>
    <property type="match status" value="1"/>
</dbReference>
<organism evidence="6 7">
    <name type="scientific">Chryseolinea lacunae</name>
    <dbReference type="NCBI Taxonomy" id="2801331"/>
    <lineage>
        <taxon>Bacteria</taxon>
        <taxon>Pseudomonadati</taxon>
        <taxon>Bacteroidota</taxon>
        <taxon>Cytophagia</taxon>
        <taxon>Cytophagales</taxon>
        <taxon>Fulvivirgaceae</taxon>
        <taxon>Chryseolinea</taxon>
    </lineage>
</organism>
<dbReference type="InterPro" id="IPR029044">
    <property type="entry name" value="Nucleotide-diphossugar_trans"/>
</dbReference>
<evidence type="ECO:0000256" key="4">
    <source>
        <dbReference type="SAM" id="Phobius"/>
    </source>
</evidence>
<accession>A0ABS1KXM7</accession>
<keyword evidence="2" id="KW-0328">Glycosyltransferase</keyword>
<keyword evidence="4" id="KW-1133">Transmembrane helix</keyword>
<feature type="transmembrane region" description="Helical" evidence="4">
    <location>
        <begin position="6"/>
        <end position="31"/>
    </location>
</feature>
<dbReference type="PANTHER" id="PTHR43630">
    <property type="entry name" value="POLY-BETA-1,6-N-ACETYL-D-GLUCOSAMINE SYNTHASE"/>
    <property type="match status" value="1"/>
</dbReference>